<dbReference type="RefSeq" id="WP_015615723.1">
    <property type="nucleotide sequence ID" value="NC_021182.1"/>
</dbReference>
<dbReference type="STRING" id="86416.Clopa_2564"/>
<reference evidence="2 3" key="1">
    <citation type="submission" date="2012-01" db="EMBL/GenBank/DDBJ databases">
        <title>Complete sequence of chromosome of Clostridium pasteurianum BC1.</title>
        <authorList>
            <consortium name="US DOE Joint Genome Institute"/>
            <person name="Lucas S."/>
            <person name="Han J."/>
            <person name="Lapidus A."/>
            <person name="Cheng J.-F."/>
            <person name="Goodwin L."/>
            <person name="Pitluck S."/>
            <person name="Peters L."/>
            <person name="Mikhailova N."/>
            <person name="Teshima H."/>
            <person name="Detter J.C."/>
            <person name="Han C."/>
            <person name="Tapia R."/>
            <person name="Land M."/>
            <person name="Hauser L."/>
            <person name="Kyrpides N."/>
            <person name="Ivanova N."/>
            <person name="Pagani I."/>
            <person name="Dunn J."/>
            <person name="Taghavi S."/>
            <person name="Francis A."/>
            <person name="van der Lelie D."/>
            <person name="Woyke T."/>
        </authorList>
    </citation>
    <scope>NUCLEOTIDE SEQUENCE [LARGE SCALE GENOMIC DNA]</scope>
    <source>
        <strain evidence="2 3">BC1</strain>
    </source>
</reference>
<dbReference type="eggNOG" id="ENOG5032KXW">
    <property type="taxonomic scope" value="Bacteria"/>
</dbReference>
<dbReference type="Proteomes" id="UP000013523">
    <property type="component" value="Chromosome"/>
</dbReference>
<sequence length="126" mass="14013">MLSQTVINEIIIPIIGAGVATILEIGRRQVKAFLDSKQDLINKQKEAIKQTMGIELYNKDVAIIKNAVKTVEQLGREFNWAGALKHTKVLELIKNKTGLSDDEIFNIIKGTVLEVNSLKSNSIIQK</sequence>
<keyword evidence="3" id="KW-1185">Reference proteome</keyword>
<dbReference type="KEGG" id="cpas:Clopa_2564"/>
<dbReference type="HOGENOM" id="CLU_1892512_0_0_9"/>
<keyword evidence="1" id="KW-0472">Membrane</keyword>
<keyword evidence="1" id="KW-0812">Transmembrane</keyword>
<dbReference type="EMBL" id="CP003261">
    <property type="protein sequence ID" value="AGK97424.1"/>
    <property type="molecule type" value="Genomic_DNA"/>
</dbReference>
<proteinExistence type="predicted"/>
<feature type="transmembrane region" description="Helical" evidence="1">
    <location>
        <begin position="6"/>
        <end position="26"/>
    </location>
</feature>
<dbReference type="AlphaFoldDB" id="R4KA50"/>
<accession>R4KA50</accession>
<dbReference type="PATRIC" id="fig|86416.3.peg.2550"/>
<protein>
    <submittedName>
        <fullName evidence="2">Uncharacterized protein</fullName>
    </submittedName>
</protein>
<evidence type="ECO:0000313" key="3">
    <source>
        <dbReference type="Proteomes" id="UP000013523"/>
    </source>
</evidence>
<dbReference type="OrthoDB" id="1910292at2"/>
<gene>
    <name evidence="2" type="ORF">Clopa_2564</name>
</gene>
<organism evidence="2 3">
    <name type="scientific">Clostridium pasteurianum BC1</name>
    <dbReference type="NCBI Taxonomy" id="86416"/>
    <lineage>
        <taxon>Bacteria</taxon>
        <taxon>Bacillati</taxon>
        <taxon>Bacillota</taxon>
        <taxon>Clostridia</taxon>
        <taxon>Eubacteriales</taxon>
        <taxon>Clostridiaceae</taxon>
        <taxon>Clostridium</taxon>
    </lineage>
</organism>
<evidence type="ECO:0000256" key="1">
    <source>
        <dbReference type="SAM" id="Phobius"/>
    </source>
</evidence>
<name>R4KA50_CLOPA</name>
<evidence type="ECO:0000313" key="2">
    <source>
        <dbReference type="EMBL" id="AGK97424.1"/>
    </source>
</evidence>
<keyword evidence="1" id="KW-1133">Transmembrane helix</keyword>